<evidence type="ECO:0000256" key="2">
    <source>
        <dbReference type="ARBA" id="ARBA00022692"/>
    </source>
</evidence>
<keyword evidence="4 5" id="KW-0472">Membrane</keyword>
<evidence type="ECO:0000259" key="6">
    <source>
        <dbReference type="PROSITE" id="PS50850"/>
    </source>
</evidence>
<feature type="transmembrane region" description="Helical" evidence="5">
    <location>
        <begin position="290"/>
        <end position="311"/>
    </location>
</feature>
<dbReference type="PROSITE" id="PS50850">
    <property type="entry name" value="MFS"/>
    <property type="match status" value="1"/>
</dbReference>
<dbReference type="Gene3D" id="1.20.1250.20">
    <property type="entry name" value="MFS general substrate transporter like domains"/>
    <property type="match status" value="1"/>
</dbReference>
<sequence>MSSAQSTPSRPSNNDLFPPGGAPLSPAMVRRISIVCFFAWVFSVFDHTLFGTLLPEISADLGWSASESTVVATWVTAGTFVVSLAVGPMLDRLGRKPSLMITTAGAALTSGVSALVGGKASMILVRSFSGLGYSEEVVNGVYLNEVYGKSRRRGFMYSFVQSGWPVGALLGALVTALLLTEIGWRGVFLFATVPAIIIVALAYRIPESPVFVNLRHIRKLRAEGRGAEADALAQRAGVEDERQGRLRDVFAPGLRMHTLCLSAAWLLNWMGIQVFSVLGTTVLIEAKGVSFDSALLVLILANAAGFLGYLFHGYVGDRIGRRATITGGWLIGGVVFTAMLFGPADSGFVIAMYALGLFFLTGPYAALLFYMGESFPAHVRGIGPNTAHIMGPVGAIAGSAVLSALLTAGIPMGTAAFFAGALGILGSGLAMLGTRKVDQGGGPSDPPTT</sequence>
<feature type="transmembrane region" description="Helical" evidence="5">
    <location>
        <begin position="265"/>
        <end position="284"/>
    </location>
</feature>
<dbReference type="InterPro" id="IPR036259">
    <property type="entry name" value="MFS_trans_sf"/>
</dbReference>
<accession>A0ABV9E3M6</accession>
<feature type="transmembrane region" description="Helical" evidence="5">
    <location>
        <begin position="32"/>
        <end position="50"/>
    </location>
</feature>
<name>A0ABV9E3M6_9ACTN</name>
<feature type="domain" description="Major facilitator superfamily (MFS) profile" evidence="6">
    <location>
        <begin position="32"/>
        <end position="438"/>
    </location>
</feature>
<feature type="transmembrane region" description="Helical" evidence="5">
    <location>
        <begin position="159"/>
        <end position="180"/>
    </location>
</feature>
<evidence type="ECO:0000313" key="7">
    <source>
        <dbReference type="EMBL" id="MFC4565293.1"/>
    </source>
</evidence>
<feature type="transmembrane region" description="Helical" evidence="5">
    <location>
        <begin position="186"/>
        <end position="205"/>
    </location>
</feature>
<proteinExistence type="predicted"/>
<dbReference type="Pfam" id="PF07690">
    <property type="entry name" value="MFS_1"/>
    <property type="match status" value="1"/>
</dbReference>
<dbReference type="PROSITE" id="PS00216">
    <property type="entry name" value="SUGAR_TRANSPORT_1"/>
    <property type="match status" value="1"/>
</dbReference>
<dbReference type="RefSeq" id="WP_378579098.1">
    <property type="nucleotide sequence ID" value="NZ_JBHSFQ010000035.1"/>
</dbReference>
<dbReference type="PANTHER" id="PTHR23508:SF10">
    <property type="entry name" value="CARBOXYLIC ACID TRANSPORTER PROTEIN HOMOLOG"/>
    <property type="match status" value="1"/>
</dbReference>
<dbReference type="InterPro" id="IPR020846">
    <property type="entry name" value="MFS_dom"/>
</dbReference>
<feature type="transmembrane region" description="Helical" evidence="5">
    <location>
        <begin position="416"/>
        <end position="434"/>
    </location>
</feature>
<evidence type="ECO:0000256" key="4">
    <source>
        <dbReference type="ARBA" id="ARBA00023136"/>
    </source>
</evidence>
<feature type="transmembrane region" description="Helical" evidence="5">
    <location>
        <begin position="389"/>
        <end position="410"/>
    </location>
</feature>
<feature type="transmembrane region" description="Helical" evidence="5">
    <location>
        <begin position="348"/>
        <end position="369"/>
    </location>
</feature>
<dbReference type="InterPro" id="IPR005829">
    <property type="entry name" value="Sugar_transporter_CS"/>
</dbReference>
<dbReference type="PANTHER" id="PTHR23508">
    <property type="entry name" value="CARBOXYLIC ACID TRANSPORTER PROTEIN HOMOLOG"/>
    <property type="match status" value="1"/>
</dbReference>
<reference evidence="8" key="1">
    <citation type="journal article" date="2019" name="Int. J. Syst. Evol. Microbiol.">
        <title>The Global Catalogue of Microorganisms (GCM) 10K type strain sequencing project: providing services to taxonomists for standard genome sequencing and annotation.</title>
        <authorList>
            <consortium name="The Broad Institute Genomics Platform"/>
            <consortium name="The Broad Institute Genome Sequencing Center for Infectious Disease"/>
            <person name="Wu L."/>
            <person name="Ma J."/>
        </authorList>
    </citation>
    <scope>NUCLEOTIDE SEQUENCE [LARGE SCALE GENOMIC DNA]</scope>
    <source>
        <strain evidence="8">XZYJ18</strain>
    </source>
</reference>
<dbReference type="EMBL" id="JBHSFQ010000035">
    <property type="protein sequence ID" value="MFC4565293.1"/>
    <property type="molecule type" value="Genomic_DNA"/>
</dbReference>
<keyword evidence="8" id="KW-1185">Reference proteome</keyword>
<organism evidence="7 8">
    <name type="scientific">Nocardiopsis mangrovi</name>
    <dbReference type="NCBI Taxonomy" id="1179818"/>
    <lineage>
        <taxon>Bacteria</taxon>
        <taxon>Bacillati</taxon>
        <taxon>Actinomycetota</taxon>
        <taxon>Actinomycetes</taxon>
        <taxon>Streptosporangiales</taxon>
        <taxon>Nocardiopsidaceae</taxon>
        <taxon>Nocardiopsis</taxon>
    </lineage>
</organism>
<comment type="caution">
    <text evidence="7">The sequence shown here is derived from an EMBL/GenBank/DDBJ whole genome shotgun (WGS) entry which is preliminary data.</text>
</comment>
<dbReference type="InterPro" id="IPR011701">
    <property type="entry name" value="MFS"/>
</dbReference>
<feature type="transmembrane region" description="Helical" evidence="5">
    <location>
        <begin position="70"/>
        <end position="90"/>
    </location>
</feature>
<evidence type="ECO:0000256" key="1">
    <source>
        <dbReference type="ARBA" id="ARBA00004651"/>
    </source>
</evidence>
<dbReference type="Proteomes" id="UP001595923">
    <property type="component" value="Unassembled WGS sequence"/>
</dbReference>
<evidence type="ECO:0000313" key="8">
    <source>
        <dbReference type="Proteomes" id="UP001595923"/>
    </source>
</evidence>
<dbReference type="SUPFAM" id="SSF103473">
    <property type="entry name" value="MFS general substrate transporter"/>
    <property type="match status" value="1"/>
</dbReference>
<evidence type="ECO:0000256" key="3">
    <source>
        <dbReference type="ARBA" id="ARBA00022989"/>
    </source>
</evidence>
<gene>
    <name evidence="7" type="ORF">ACFO4E_25850</name>
</gene>
<comment type="subcellular location">
    <subcellularLocation>
        <location evidence="1">Cell membrane</location>
        <topology evidence="1">Multi-pass membrane protein</topology>
    </subcellularLocation>
</comment>
<protein>
    <submittedName>
        <fullName evidence="7">MFS transporter</fullName>
    </submittedName>
</protein>
<evidence type="ECO:0000256" key="5">
    <source>
        <dbReference type="SAM" id="Phobius"/>
    </source>
</evidence>
<feature type="transmembrane region" description="Helical" evidence="5">
    <location>
        <begin position="323"/>
        <end position="342"/>
    </location>
</feature>
<keyword evidence="2 5" id="KW-0812">Transmembrane</keyword>
<keyword evidence="3 5" id="KW-1133">Transmembrane helix</keyword>